<keyword evidence="2" id="KW-1185">Reference proteome</keyword>
<evidence type="ECO:0008006" key="3">
    <source>
        <dbReference type="Google" id="ProtNLM"/>
    </source>
</evidence>
<dbReference type="EMBL" id="JBHUGA010000021">
    <property type="protein sequence ID" value="MFD1846661.1"/>
    <property type="molecule type" value="Genomic_DNA"/>
</dbReference>
<gene>
    <name evidence="1" type="ORF">ACFSFX_08635</name>
</gene>
<feature type="non-terminal residue" evidence="1">
    <location>
        <position position="1"/>
    </location>
</feature>
<proteinExistence type="predicted"/>
<name>A0ABW4Q7R2_9MICC</name>
<sequence>STCFLNTSDYSLKKDPKFGVQLLGTTPLLRQYFPKGTDLSVHSPQRLLEVATELNDRPRKTLGGITPAQAMERLLFEPGKPIVATTA</sequence>
<reference evidence="2" key="1">
    <citation type="journal article" date="2019" name="Int. J. Syst. Evol. Microbiol.">
        <title>The Global Catalogue of Microorganisms (GCM) 10K type strain sequencing project: providing services to taxonomists for standard genome sequencing and annotation.</title>
        <authorList>
            <consortium name="The Broad Institute Genomics Platform"/>
            <consortium name="The Broad Institute Genome Sequencing Center for Infectious Disease"/>
            <person name="Wu L."/>
            <person name="Ma J."/>
        </authorList>
    </citation>
    <scope>NUCLEOTIDE SEQUENCE [LARGE SCALE GENOMIC DNA]</scope>
    <source>
        <strain evidence="2">JCM 11496</strain>
    </source>
</reference>
<accession>A0ABW4Q7R2</accession>
<comment type="caution">
    <text evidence="1">The sequence shown here is derived from an EMBL/GenBank/DDBJ whole genome shotgun (WGS) entry which is preliminary data.</text>
</comment>
<evidence type="ECO:0000313" key="1">
    <source>
        <dbReference type="EMBL" id="MFD1846661.1"/>
    </source>
</evidence>
<dbReference type="Proteomes" id="UP001597307">
    <property type="component" value="Unassembled WGS sequence"/>
</dbReference>
<organism evidence="1 2">
    <name type="scientific">Arthrobacter flavus</name>
    <dbReference type="NCBI Taxonomy" id="95172"/>
    <lineage>
        <taxon>Bacteria</taxon>
        <taxon>Bacillati</taxon>
        <taxon>Actinomycetota</taxon>
        <taxon>Actinomycetes</taxon>
        <taxon>Micrococcales</taxon>
        <taxon>Micrococcaceae</taxon>
        <taxon>Arthrobacter</taxon>
    </lineage>
</organism>
<evidence type="ECO:0000313" key="2">
    <source>
        <dbReference type="Proteomes" id="UP001597307"/>
    </source>
</evidence>
<protein>
    <recommendedName>
        <fullName evidence="3">IS30 family transposase</fullName>
    </recommendedName>
</protein>